<evidence type="ECO:0000256" key="1">
    <source>
        <dbReference type="HAMAP-Rule" id="MF_00251"/>
    </source>
</evidence>
<dbReference type="PROSITE" id="PS00828">
    <property type="entry name" value="RIBOSOMAL_L36"/>
    <property type="match status" value="1"/>
</dbReference>
<evidence type="ECO:0000313" key="3">
    <source>
        <dbReference type="EMBL" id="GAA0812870.1"/>
    </source>
</evidence>
<dbReference type="EMBL" id="BAAAFA010000002">
    <property type="protein sequence ID" value="GAA0812870.1"/>
    <property type="molecule type" value="Genomic_DNA"/>
</dbReference>
<keyword evidence="1 2" id="KW-0687">Ribonucleoprotein</keyword>
<proteinExistence type="inferred from homology"/>
<dbReference type="InterPro" id="IPR047621">
    <property type="entry name" value="Ribosomal_L36_bact"/>
</dbReference>
<name>A0ABN1L410_9GAMM</name>
<dbReference type="NCBIfam" id="TIGR01022">
    <property type="entry name" value="rpmJ_bact"/>
    <property type="match status" value="1"/>
</dbReference>
<evidence type="ECO:0000256" key="2">
    <source>
        <dbReference type="RuleBase" id="RU000571"/>
    </source>
</evidence>
<dbReference type="InterPro" id="IPR000473">
    <property type="entry name" value="Ribosomal_bL36"/>
</dbReference>
<organism evidence="3 4">
    <name type="scientific">Colwellia asteriadis</name>
    <dbReference type="NCBI Taxonomy" id="517723"/>
    <lineage>
        <taxon>Bacteria</taxon>
        <taxon>Pseudomonadati</taxon>
        <taxon>Pseudomonadota</taxon>
        <taxon>Gammaproteobacteria</taxon>
        <taxon>Alteromonadales</taxon>
        <taxon>Colwelliaceae</taxon>
        <taxon>Colwellia</taxon>
    </lineage>
</organism>
<comment type="caution">
    <text evidence="3">The sequence shown here is derived from an EMBL/GenBank/DDBJ whole genome shotgun (WGS) entry which is preliminary data.</text>
</comment>
<comment type="similarity">
    <text evidence="1 2">Belongs to the bacterial ribosomal protein bL36 family.</text>
</comment>
<evidence type="ECO:0000313" key="4">
    <source>
        <dbReference type="Proteomes" id="UP001500021"/>
    </source>
</evidence>
<dbReference type="PANTHER" id="PTHR47781:SF1">
    <property type="entry name" value="LARGE RIBOSOMAL SUBUNIT PROTEIN BL36B"/>
    <property type="match status" value="1"/>
</dbReference>
<dbReference type="PANTHER" id="PTHR47781">
    <property type="entry name" value="50S RIBOSOMAL PROTEIN L36 2"/>
    <property type="match status" value="1"/>
</dbReference>
<accession>A0ABN1L410</accession>
<dbReference type="Proteomes" id="UP001500021">
    <property type="component" value="Unassembled WGS sequence"/>
</dbReference>
<protein>
    <recommendedName>
        <fullName evidence="1">Large ribosomal subunit protein bL36</fullName>
    </recommendedName>
</protein>
<keyword evidence="1 2" id="KW-0689">Ribosomal protein</keyword>
<gene>
    <name evidence="3" type="primary">ykgO</name>
    <name evidence="1" type="synonym">rpmJ</name>
    <name evidence="3" type="ORF">GCM10009111_07410</name>
</gene>
<keyword evidence="4" id="KW-1185">Reference proteome</keyword>
<reference evidence="3 4" key="1">
    <citation type="journal article" date="2019" name="Int. J. Syst. Evol. Microbiol.">
        <title>The Global Catalogue of Microorganisms (GCM) 10K type strain sequencing project: providing services to taxonomists for standard genome sequencing and annotation.</title>
        <authorList>
            <consortium name="The Broad Institute Genomics Platform"/>
            <consortium name="The Broad Institute Genome Sequencing Center for Infectious Disease"/>
            <person name="Wu L."/>
            <person name="Ma J."/>
        </authorList>
    </citation>
    <scope>NUCLEOTIDE SEQUENCE [LARGE SCALE GENOMIC DNA]</scope>
    <source>
        <strain evidence="3 4">JCM 15608</strain>
    </source>
</reference>
<dbReference type="NCBIfam" id="NF002021">
    <property type="entry name" value="PRK00831.1"/>
    <property type="match status" value="1"/>
</dbReference>
<dbReference type="RefSeq" id="WP_215980137.1">
    <property type="nucleotide sequence ID" value="NZ_BAAAFA010000002.1"/>
</dbReference>
<sequence length="46" mass="5226">MKVLSSLKSAKTRHPGCQVVKRRGRVYVICKENPRFKAVQGKAKNK</sequence>
<dbReference type="Pfam" id="PF00444">
    <property type="entry name" value="Ribosomal_L36"/>
    <property type="match status" value="1"/>
</dbReference>
<dbReference type="GO" id="GO:0005840">
    <property type="term" value="C:ribosome"/>
    <property type="evidence" value="ECO:0007669"/>
    <property type="project" value="UniProtKB-KW"/>
</dbReference>
<dbReference type="HAMAP" id="MF_00251">
    <property type="entry name" value="Ribosomal_bL36"/>
    <property type="match status" value="1"/>
</dbReference>